<sequence length="259" mass="29081">MTTKNITRKQQLFTQLHYQESPLLLGNVWDAHSAVIAQEAGFQALGTSSHAIAFSLGYKDGEEIPFDELLFMVERIMQVATIPVSVDFESGYSEKPKKVAKKVRKLTELGVVGINLEDSQVLNGKRQLQSPEVLVAKIEAIKDLTDIFINARTDTYTTKHPDPLKETCARANLYAKAGADGIFVPLIESEKDLKIFLDEIKLPLNVFTTPHLPDYETLKTMGVHRISHGGKQYDQLMARSQELFKNFLSKKEYAIILGK</sequence>
<protein>
    <submittedName>
        <fullName evidence="1">Isocitrate lyase/phosphoenolpyruvate mutase family protein</fullName>
    </submittedName>
</protein>
<dbReference type="InterPro" id="IPR039556">
    <property type="entry name" value="ICL/PEPM"/>
</dbReference>
<name>A0A8J6P7A7_9FLAO</name>
<dbReference type="Gene3D" id="3.20.20.60">
    <property type="entry name" value="Phosphoenolpyruvate-binding domains"/>
    <property type="match status" value="1"/>
</dbReference>
<dbReference type="InterPro" id="IPR040442">
    <property type="entry name" value="Pyrv_kinase-like_dom_sf"/>
</dbReference>
<organism evidence="1 2">
    <name type="scientific">Taishania pollutisoli</name>
    <dbReference type="NCBI Taxonomy" id="2766479"/>
    <lineage>
        <taxon>Bacteria</taxon>
        <taxon>Pseudomonadati</taxon>
        <taxon>Bacteroidota</taxon>
        <taxon>Flavobacteriia</taxon>
        <taxon>Flavobacteriales</taxon>
        <taxon>Crocinitomicaceae</taxon>
        <taxon>Taishania</taxon>
    </lineage>
</organism>
<dbReference type="AlphaFoldDB" id="A0A8J6P7A7"/>
<dbReference type="CDD" id="cd00377">
    <property type="entry name" value="ICL_PEPM"/>
    <property type="match status" value="1"/>
</dbReference>
<dbReference type="Proteomes" id="UP000652681">
    <property type="component" value="Unassembled WGS sequence"/>
</dbReference>
<keyword evidence="1" id="KW-0456">Lyase</keyword>
<dbReference type="Pfam" id="PF13714">
    <property type="entry name" value="PEP_mutase"/>
    <property type="match status" value="1"/>
</dbReference>
<evidence type="ECO:0000313" key="1">
    <source>
        <dbReference type="EMBL" id="MBC9813354.1"/>
    </source>
</evidence>
<keyword evidence="2" id="KW-1185">Reference proteome</keyword>
<dbReference type="EMBL" id="JACVEL010000009">
    <property type="protein sequence ID" value="MBC9813354.1"/>
    <property type="molecule type" value="Genomic_DNA"/>
</dbReference>
<dbReference type="RefSeq" id="WP_216714515.1">
    <property type="nucleotide sequence ID" value="NZ_JACVEL010000009.1"/>
</dbReference>
<accession>A0A8J6P7A7</accession>
<reference evidence="1" key="1">
    <citation type="submission" date="2020-09" db="EMBL/GenBank/DDBJ databases">
        <title>Taishania pollutisoli gen. nov., sp. nov., Isolated from Tetrabromobisphenol A-Contaminated Soil.</title>
        <authorList>
            <person name="Chen Q."/>
        </authorList>
    </citation>
    <scope>NUCLEOTIDE SEQUENCE</scope>
    <source>
        <strain evidence="1">CZZ-1</strain>
    </source>
</reference>
<dbReference type="InterPro" id="IPR015813">
    <property type="entry name" value="Pyrv/PenolPyrv_kinase-like_dom"/>
</dbReference>
<dbReference type="SUPFAM" id="SSF51621">
    <property type="entry name" value="Phosphoenolpyruvate/pyruvate domain"/>
    <property type="match status" value="1"/>
</dbReference>
<dbReference type="GO" id="GO:0016829">
    <property type="term" value="F:lyase activity"/>
    <property type="evidence" value="ECO:0007669"/>
    <property type="project" value="UniProtKB-KW"/>
</dbReference>
<proteinExistence type="predicted"/>
<comment type="caution">
    <text evidence="1">The sequence shown here is derived from an EMBL/GenBank/DDBJ whole genome shotgun (WGS) entry which is preliminary data.</text>
</comment>
<evidence type="ECO:0000313" key="2">
    <source>
        <dbReference type="Proteomes" id="UP000652681"/>
    </source>
</evidence>
<gene>
    <name evidence="1" type="ORF">H9Y05_12825</name>
</gene>
<dbReference type="PANTHER" id="PTHR42905">
    <property type="entry name" value="PHOSPHOENOLPYRUVATE CARBOXYLASE"/>
    <property type="match status" value="1"/>
</dbReference>
<dbReference type="PANTHER" id="PTHR42905:SF16">
    <property type="entry name" value="CARBOXYPHOSPHONOENOLPYRUVATE PHOSPHONOMUTASE-LIKE PROTEIN (AFU_ORTHOLOGUE AFUA_5G07230)"/>
    <property type="match status" value="1"/>
</dbReference>